<evidence type="ECO:0000313" key="2">
    <source>
        <dbReference type="Proteomes" id="UP000076871"/>
    </source>
</evidence>
<keyword evidence="2" id="KW-1185">Reference proteome</keyword>
<dbReference type="STRING" id="1314785.A0A165ANX2"/>
<reference evidence="1 2" key="1">
    <citation type="journal article" date="2016" name="Mol. Biol. Evol.">
        <title>Comparative Genomics of Early-Diverging Mushroom-Forming Fungi Provides Insights into the Origins of Lignocellulose Decay Capabilities.</title>
        <authorList>
            <person name="Nagy L.G."/>
            <person name="Riley R."/>
            <person name="Tritt A."/>
            <person name="Adam C."/>
            <person name="Daum C."/>
            <person name="Floudas D."/>
            <person name="Sun H."/>
            <person name="Yadav J.S."/>
            <person name="Pangilinan J."/>
            <person name="Larsson K.H."/>
            <person name="Matsuura K."/>
            <person name="Barry K."/>
            <person name="Labutti K."/>
            <person name="Kuo R."/>
            <person name="Ohm R.A."/>
            <person name="Bhattacharya S.S."/>
            <person name="Shirouzu T."/>
            <person name="Yoshinaga Y."/>
            <person name="Martin F.M."/>
            <person name="Grigoriev I.V."/>
            <person name="Hibbett D.S."/>
        </authorList>
    </citation>
    <scope>NUCLEOTIDE SEQUENCE [LARGE SCALE GENOMIC DNA]</scope>
    <source>
        <strain evidence="1 2">93-53</strain>
    </source>
</reference>
<proteinExistence type="predicted"/>
<dbReference type="RefSeq" id="XP_040757115.1">
    <property type="nucleotide sequence ID" value="XM_040913740.1"/>
</dbReference>
<feature type="non-terminal residue" evidence="1">
    <location>
        <position position="1"/>
    </location>
</feature>
<dbReference type="SUPFAM" id="SSF48403">
    <property type="entry name" value="Ankyrin repeat"/>
    <property type="match status" value="1"/>
</dbReference>
<accession>A0A165ANX2</accession>
<evidence type="ECO:0000313" key="1">
    <source>
        <dbReference type="EMBL" id="KZS99374.1"/>
    </source>
</evidence>
<sequence length="411" mass="45952">TAKEIAKKLFAAGAVSSEADEDLFTILHKIVCSGNTELVRAFFQYEPNAKAAVNTPAFGQFWNIAVYPIISAITQGSYSIFALLLAYGAKLNVTEEEFSRFMELRKHHRNHMGDQNPLHFVAMPVEFVLGRQDDSLEWLALVMALGAAVSLPTRDAAQNAKNSWAADRRVTLIDWVSCAIRAIEDHLQHLEKRAESVAPDELDRWASTPGWKAEVGKIVRQLRVQQKSATFQKPDPVADKERQRKAKEYFSAVEGLLDGAKTWDELYPDNKAGLGARGYLNSSYILPVQNSSHFRYERRQRTGMWQTTVVPSHLTARYDELFEACANGDNAKVQKLCLGSKSQEQPLQIVAQLTTTWAISNPLSLAVAGHHWDTARLILAIAAAHHHPEPDKAGKFQTRNIMLGEKHCLPQ</sequence>
<dbReference type="Gene3D" id="1.25.40.20">
    <property type="entry name" value="Ankyrin repeat-containing domain"/>
    <property type="match status" value="1"/>
</dbReference>
<dbReference type="InterPro" id="IPR036770">
    <property type="entry name" value="Ankyrin_rpt-contain_sf"/>
</dbReference>
<name>A0A165ANX2_9APHY</name>
<dbReference type="AlphaFoldDB" id="A0A165ANX2"/>
<dbReference type="Proteomes" id="UP000076871">
    <property type="component" value="Unassembled WGS sequence"/>
</dbReference>
<dbReference type="EMBL" id="KV427961">
    <property type="protein sequence ID" value="KZS99374.1"/>
    <property type="molecule type" value="Genomic_DNA"/>
</dbReference>
<gene>
    <name evidence="1" type="ORF">LAESUDRAFT_765616</name>
</gene>
<organism evidence="1 2">
    <name type="scientific">Laetiporus sulphureus 93-53</name>
    <dbReference type="NCBI Taxonomy" id="1314785"/>
    <lineage>
        <taxon>Eukaryota</taxon>
        <taxon>Fungi</taxon>
        <taxon>Dikarya</taxon>
        <taxon>Basidiomycota</taxon>
        <taxon>Agaricomycotina</taxon>
        <taxon>Agaricomycetes</taxon>
        <taxon>Polyporales</taxon>
        <taxon>Laetiporus</taxon>
    </lineage>
</organism>
<dbReference type="GeneID" id="63830768"/>
<dbReference type="InParanoid" id="A0A165ANX2"/>
<dbReference type="OrthoDB" id="539213at2759"/>
<protein>
    <submittedName>
        <fullName evidence="1">Uncharacterized protein</fullName>
    </submittedName>
</protein>